<protein>
    <submittedName>
        <fullName evidence="1">Uncharacterized protein</fullName>
    </submittedName>
</protein>
<name>A0A3N1CQ22_9ACTN</name>
<accession>A0A3N1CQ22</accession>
<gene>
    <name evidence="1" type="ORF">EDD29_0791</name>
</gene>
<comment type="caution">
    <text evidence="1">The sequence shown here is derived from an EMBL/GenBank/DDBJ whole genome shotgun (WGS) entry which is preliminary data.</text>
</comment>
<dbReference type="AlphaFoldDB" id="A0A3N1CQ22"/>
<dbReference type="RefSeq" id="WP_148085870.1">
    <property type="nucleotide sequence ID" value="NZ_RJKE01000001.1"/>
</dbReference>
<reference evidence="1 2" key="1">
    <citation type="submission" date="2018-11" db="EMBL/GenBank/DDBJ databases">
        <title>Sequencing the genomes of 1000 actinobacteria strains.</title>
        <authorList>
            <person name="Klenk H.-P."/>
        </authorList>
    </citation>
    <scope>NUCLEOTIDE SEQUENCE [LARGE SCALE GENOMIC DNA]</scope>
    <source>
        <strain evidence="1 2">DSM 44254</strain>
    </source>
</reference>
<dbReference type="PROSITE" id="PS51257">
    <property type="entry name" value="PROKAR_LIPOPROTEIN"/>
    <property type="match status" value="1"/>
</dbReference>
<dbReference type="OrthoDB" id="9869542at2"/>
<keyword evidence="2" id="KW-1185">Reference proteome</keyword>
<evidence type="ECO:0000313" key="1">
    <source>
        <dbReference type="EMBL" id="ROO83295.1"/>
    </source>
</evidence>
<sequence length="198" mass="20215">MRASWPGSALRTALRRSCTAICLVLVAGCGGYTPTGRLDAAPLPTPDICAGLPPDLVKATLGAAPSACDSGTEGGTHGARFTAGKGANAVVLVVSYLSRYDVDTGLDLWQVYGYVEQKRVSLIGVGEDGVYDPETGIASAVEAQFIVRVAVQSSAGMQNHDGEGEKLMPVLEAALGLGRAFTAASTPSRGPSAPVIVP</sequence>
<proteinExistence type="predicted"/>
<dbReference type="Proteomes" id="UP000272400">
    <property type="component" value="Unassembled WGS sequence"/>
</dbReference>
<dbReference type="EMBL" id="RJKE01000001">
    <property type="protein sequence ID" value="ROO83295.1"/>
    <property type="molecule type" value="Genomic_DNA"/>
</dbReference>
<evidence type="ECO:0000313" key="2">
    <source>
        <dbReference type="Proteomes" id="UP000272400"/>
    </source>
</evidence>
<organism evidence="1 2">
    <name type="scientific">Actinocorallia herbida</name>
    <dbReference type="NCBI Taxonomy" id="58109"/>
    <lineage>
        <taxon>Bacteria</taxon>
        <taxon>Bacillati</taxon>
        <taxon>Actinomycetota</taxon>
        <taxon>Actinomycetes</taxon>
        <taxon>Streptosporangiales</taxon>
        <taxon>Thermomonosporaceae</taxon>
        <taxon>Actinocorallia</taxon>
    </lineage>
</organism>